<gene>
    <name evidence="1" type="ORF">TorRG33x02_180430</name>
</gene>
<protein>
    <submittedName>
        <fullName evidence="1">HAD-superfamily hydrolase, subfamily IB, PSPase-like</fullName>
    </submittedName>
</protein>
<proteinExistence type="predicted"/>
<accession>A0A2P5EKZ0</accession>
<reference evidence="2" key="1">
    <citation type="submission" date="2016-06" db="EMBL/GenBank/DDBJ databases">
        <title>Parallel loss of symbiosis genes in relatives of nitrogen-fixing non-legume Parasponia.</title>
        <authorList>
            <person name="Van Velzen R."/>
            <person name="Holmer R."/>
            <person name="Bu F."/>
            <person name="Rutten L."/>
            <person name="Van Zeijl A."/>
            <person name="Liu W."/>
            <person name="Santuari L."/>
            <person name="Cao Q."/>
            <person name="Sharma T."/>
            <person name="Shen D."/>
            <person name="Roswanjaya Y."/>
            <person name="Wardhani T."/>
            <person name="Kalhor M.S."/>
            <person name="Jansen J."/>
            <person name="Van den Hoogen J."/>
            <person name="Gungor B."/>
            <person name="Hartog M."/>
            <person name="Hontelez J."/>
            <person name="Verver J."/>
            <person name="Yang W.-C."/>
            <person name="Schijlen E."/>
            <person name="Repin R."/>
            <person name="Schilthuizen M."/>
            <person name="Schranz E."/>
            <person name="Heidstra R."/>
            <person name="Miyata K."/>
            <person name="Fedorova E."/>
            <person name="Kohlen W."/>
            <person name="Bisseling T."/>
            <person name="Smit S."/>
            <person name="Geurts R."/>
        </authorList>
    </citation>
    <scope>NUCLEOTIDE SEQUENCE [LARGE SCALE GENOMIC DNA]</scope>
    <source>
        <strain evidence="2">cv. RG33-2</strain>
    </source>
</reference>
<dbReference type="GO" id="GO:0016791">
    <property type="term" value="F:phosphatase activity"/>
    <property type="evidence" value="ECO:0007669"/>
    <property type="project" value="InterPro"/>
</dbReference>
<sequence length="108" mass="12253">MRASLSAQGKKRFIYVGDGRPDFCAGLKLEEGDYLLPRKDFPIWELICTNQSPVKPKIQAWTNWEELQTVLLSRVNTLFLAEKLTVPDHCKFQDSSISAHSNALPVPH</sequence>
<keyword evidence="2" id="KW-1185">Reference proteome</keyword>
<dbReference type="Proteomes" id="UP000237000">
    <property type="component" value="Unassembled WGS sequence"/>
</dbReference>
<comment type="caution">
    <text evidence="1">The sequence shown here is derived from an EMBL/GenBank/DDBJ whole genome shotgun (WGS) entry which is preliminary data.</text>
</comment>
<dbReference type="EMBL" id="JXTC01000136">
    <property type="protein sequence ID" value="PON86169.1"/>
    <property type="molecule type" value="Genomic_DNA"/>
</dbReference>
<dbReference type="PANTHER" id="PTHR20889">
    <property type="entry name" value="PHOSPHATASE, ORPHAN 1, 2"/>
    <property type="match status" value="1"/>
</dbReference>
<dbReference type="InterPro" id="IPR016965">
    <property type="entry name" value="Pase_PHOSPHO-typ"/>
</dbReference>
<dbReference type="OrthoDB" id="936801at2759"/>
<dbReference type="PANTHER" id="PTHR20889:SF22">
    <property type="entry name" value="INORGANIC PYROPHOSPHATASE 2"/>
    <property type="match status" value="1"/>
</dbReference>
<dbReference type="STRING" id="63057.A0A2P5EKZ0"/>
<organism evidence="1 2">
    <name type="scientific">Trema orientale</name>
    <name type="common">Charcoal tree</name>
    <name type="synonym">Celtis orientalis</name>
    <dbReference type="NCBI Taxonomy" id="63057"/>
    <lineage>
        <taxon>Eukaryota</taxon>
        <taxon>Viridiplantae</taxon>
        <taxon>Streptophyta</taxon>
        <taxon>Embryophyta</taxon>
        <taxon>Tracheophyta</taxon>
        <taxon>Spermatophyta</taxon>
        <taxon>Magnoliopsida</taxon>
        <taxon>eudicotyledons</taxon>
        <taxon>Gunneridae</taxon>
        <taxon>Pentapetalae</taxon>
        <taxon>rosids</taxon>
        <taxon>fabids</taxon>
        <taxon>Rosales</taxon>
        <taxon>Cannabaceae</taxon>
        <taxon>Trema</taxon>
    </lineage>
</organism>
<dbReference type="Pfam" id="PF06888">
    <property type="entry name" value="Put_Phosphatase"/>
    <property type="match status" value="1"/>
</dbReference>
<keyword evidence="1" id="KW-0378">Hydrolase</keyword>
<evidence type="ECO:0000313" key="1">
    <source>
        <dbReference type="EMBL" id="PON86169.1"/>
    </source>
</evidence>
<evidence type="ECO:0000313" key="2">
    <source>
        <dbReference type="Proteomes" id="UP000237000"/>
    </source>
</evidence>
<dbReference type="InParanoid" id="A0A2P5EKZ0"/>
<dbReference type="AlphaFoldDB" id="A0A2P5EKZ0"/>
<name>A0A2P5EKZ0_TREOI</name>